<accession>A0ABN8RZE9</accession>
<dbReference type="EMBL" id="CALNXK010000369">
    <property type="protein sequence ID" value="CAH3183911.1"/>
    <property type="molecule type" value="Genomic_DNA"/>
</dbReference>
<evidence type="ECO:0000313" key="4">
    <source>
        <dbReference type="Proteomes" id="UP001159405"/>
    </source>
</evidence>
<dbReference type="Proteomes" id="UP001159405">
    <property type="component" value="Unassembled WGS sequence"/>
</dbReference>
<feature type="domain" description="C2H2-type" evidence="2">
    <location>
        <begin position="924"/>
        <end position="948"/>
    </location>
</feature>
<feature type="region of interest" description="Disordered" evidence="1">
    <location>
        <begin position="194"/>
        <end position="216"/>
    </location>
</feature>
<dbReference type="PANTHER" id="PTHR33845">
    <property type="entry name" value="C2H2-TYPE DOMAIN-CONTAINING PROTEIN"/>
    <property type="match status" value="1"/>
</dbReference>
<proteinExistence type="predicted"/>
<organism evidence="3 4">
    <name type="scientific">Porites lobata</name>
    <dbReference type="NCBI Taxonomy" id="104759"/>
    <lineage>
        <taxon>Eukaryota</taxon>
        <taxon>Metazoa</taxon>
        <taxon>Cnidaria</taxon>
        <taxon>Anthozoa</taxon>
        <taxon>Hexacorallia</taxon>
        <taxon>Scleractinia</taxon>
        <taxon>Fungiina</taxon>
        <taxon>Poritidae</taxon>
        <taxon>Porites</taxon>
    </lineage>
</organism>
<evidence type="ECO:0000313" key="3">
    <source>
        <dbReference type="EMBL" id="CAH3183911.1"/>
    </source>
</evidence>
<feature type="compositionally biased region" description="Low complexity" evidence="1">
    <location>
        <begin position="194"/>
        <end position="213"/>
    </location>
</feature>
<protein>
    <recommendedName>
        <fullName evidence="2">C2H2-type domain-containing protein</fullName>
    </recommendedName>
</protein>
<name>A0ABN8RZE9_9CNID</name>
<dbReference type="PANTHER" id="PTHR33845:SF1">
    <property type="entry name" value="C2H2-TYPE DOMAIN-CONTAINING PROTEIN"/>
    <property type="match status" value="1"/>
</dbReference>
<feature type="region of interest" description="Disordered" evidence="1">
    <location>
        <begin position="148"/>
        <end position="169"/>
    </location>
</feature>
<feature type="compositionally biased region" description="Polar residues" evidence="1">
    <location>
        <begin position="148"/>
        <end position="158"/>
    </location>
</feature>
<dbReference type="PROSITE" id="PS00028">
    <property type="entry name" value="ZINC_FINGER_C2H2_1"/>
    <property type="match status" value="1"/>
</dbReference>
<evidence type="ECO:0000259" key="2">
    <source>
        <dbReference type="PROSITE" id="PS00028"/>
    </source>
</evidence>
<comment type="caution">
    <text evidence="3">The sequence shown here is derived from an EMBL/GenBank/DDBJ whole genome shotgun (WGS) entry which is preliminary data.</text>
</comment>
<sequence length="1167" mass="131210">MYKCGIGKLSGTECGSVTVKDTVINEYQALSDCQRDITGHLEMLKMRGEDVLSEKELILLRAGVFSGTAEVDFMVCPKHRDTFGIKWRGRKKICQVPEGVASHRSKNHTGDRTISRKLSEEIFNRTGSLIPIGSAICRQCREKLNTSITTHQKNSQEATEGVSRASKVSFPGFNQEEGIEKISRDLERLAFSPDSSLFQPSSSREETQSTTSTLDDSISQATCAQYLKPPDNTDEGKVAALQWFVDECSIGPLGSIMKRPWTDATSKTRECYIRKASTIISEVLKTVAPQSAPELWEAVRGKNEVSHLLGSVHNGSDLLLAVVESYKQADTSETRRQLLSLVASKVTYAELVAHIPRLTRYEFTAARRYTLEVGARLTVQSEAKQIREKADPAEIDHFLDFITSSTIVQDLPFGRKTLTLSSGTKIDIPNVIRTVLPSRLIKQYNQYCSEVNYAPLSSRTLFRILSEACVASVRKSLQGLDSYAAEGGRGFDDLLSLLDTLVKYGANEAVIAELKDNFRYLKQYIKSDYKIHCSLASTIPDHCRVFALSDAKRESYRHHCDHQHNQRCESCETLKTSLDSVLSFIQSTNLPQDLQDDLLFNARTASDGVRSWKAHQLRMVHQDTARTDIIDSLQEDSVLITQDFAMKFLPTQYRETQADFFGKRGISWHLTVCQSKQRGELVAQTFVHIIESGLQDSHTVVTVMEHVLETLKQEHSQLTRAVYRQDNAGCYHWANTILASKILRERTNINLYRIDFSDPQGGKGPCDRKAAQIKTHVKQYINQGHSVTTPADLKKAIESDEGIAGVRVTFVPVPKTTVKTKRIKWEGISSLSNFEMTAAGVKAFKAYGISAGNFRSWTSFSGIPHDNQFEWIAERPGKGEFVSVKPRQPKPATSHTDSLLKEGSTPEITKQANTHLADSLLFPCPEDGCTKSYMTYGRLGQHLMYGKHQFRRTESVSLIDRAKVSYAERLEAGVSHPEVTIPGTKIHSGSPCLPEGWACRESAVPRHRFNSKQRRYLEEKFKHGETKGIKANPDDVSKEMRCLRDQSGKRIFTVKEFLRPQQITSFFSRMACKRRDATDSDDEAAEFARQQAAVHSDVMEVLRQEITHPLLFSGKNLCLMTESEIESLKITQMRSIVSHFSIKVKARKKNVYSVAIIEFLKRCSCKQ</sequence>
<dbReference type="InterPro" id="IPR013087">
    <property type="entry name" value="Znf_C2H2_type"/>
</dbReference>
<evidence type="ECO:0000256" key="1">
    <source>
        <dbReference type="SAM" id="MobiDB-lite"/>
    </source>
</evidence>
<reference evidence="3 4" key="1">
    <citation type="submission" date="2022-05" db="EMBL/GenBank/DDBJ databases">
        <authorList>
            <consortium name="Genoscope - CEA"/>
            <person name="William W."/>
        </authorList>
    </citation>
    <scope>NUCLEOTIDE SEQUENCE [LARGE SCALE GENOMIC DNA]</scope>
</reference>
<keyword evidence="4" id="KW-1185">Reference proteome</keyword>
<gene>
    <name evidence="3" type="ORF">PLOB_00029238</name>
</gene>